<sequence>MRLKHIGRDGRHTSGPQQSPITAMIYMQSHTVRRFLYIGSATQPVRNVCDDLARYLDLYEDGFPQEIKVEARRQELEPLDLASYIVGSLPSMFRLPTRIHYPPHTLCSGIGLLLREHQVPTTDMACPLGSWFGHEPVGARRRGHGMYVVVNWRMLRCRVAS</sequence>
<evidence type="ECO:0000313" key="2">
    <source>
        <dbReference type="Proteomes" id="UP001194468"/>
    </source>
</evidence>
<keyword evidence="2" id="KW-1185">Reference proteome</keyword>
<reference evidence="1" key="2">
    <citation type="journal article" date="2020" name="Nat. Commun.">
        <title>Large-scale genome sequencing of mycorrhizal fungi provides insights into the early evolution of symbiotic traits.</title>
        <authorList>
            <person name="Miyauchi S."/>
            <person name="Kiss E."/>
            <person name="Kuo A."/>
            <person name="Drula E."/>
            <person name="Kohler A."/>
            <person name="Sanchez-Garcia M."/>
            <person name="Morin E."/>
            <person name="Andreopoulos B."/>
            <person name="Barry K.W."/>
            <person name="Bonito G."/>
            <person name="Buee M."/>
            <person name="Carver A."/>
            <person name="Chen C."/>
            <person name="Cichocki N."/>
            <person name="Clum A."/>
            <person name="Culley D."/>
            <person name="Crous P.W."/>
            <person name="Fauchery L."/>
            <person name="Girlanda M."/>
            <person name="Hayes R.D."/>
            <person name="Keri Z."/>
            <person name="LaButti K."/>
            <person name="Lipzen A."/>
            <person name="Lombard V."/>
            <person name="Magnuson J."/>
            <person name="Maillard F."/>
            <person name="Murat C."/>
            <person name="Nolan M."/>
            <person name="Ohm R.A."/>
            <person name="Pangilinan J."/>
            <person name="Pereira M.F."/>
            <person name="Perotto S."/>
            <person name="Peter M."/>
            <person name="Pfister S."/>
            <person name="Riley R."/>
            <person name="Sitrit Y."/>
            <person name="Stielow J.B."/>
            <person name="Szollosi G."/>
            <person name="Zifcakova L."/>
            <person name="Stursova M."/>
            <person name="Spatafora J.W."/>
            <person name="Tedersoo L."/>
            <person name="Vaario L.M."/>
            <person name="Yamada A."/>
            <person name="Yan M."/>
            <person name="Wang P."/>
            <person name="Xu J."/>
            <person name="Bruns T."/>
            <person name="Baldrian P."/>
            <person name="Vilgalys R."/>
            <person name="Dunand C."/>
            <person name="Henrissat B."/>
            <person name="Grigoriev I.V."/>
            <person name="Hibbett D."/>
            <person name="Nagy L.G."/>
            <person name="Martin F.M."/>
        </authorList>
    </citation>
    <scope>NUCLEOTIDE SEQUENCE</scope>
    <source>
        <strain evidence="1">BED1</strain>
    </source>
</reference>
<accession>A0AAD4GK53</accession>
<evidence type="ECO:0000313" key="1">
    <source>
        <dbReference type="EMBL" id="KAF8447373.1"/>
    </source>
</evidence>
<dbReference type="AlphaFoldDB" id="A0AAD4GK53"/>
<protein>
    <submittedName>
        <fullName evidence="1">Uncharacterized protein</fullName>
    </submittedName>
</protein>
<comment type="caution">
    <text evidence="1">The sequence shown here is derived from an EMBL/GenBank/DDBJ whole genome shotgun (WGS) entry which is preliminary data.</text>
</comment>
<organism evidence="1 2">
    <name type="scientific">Boletus edulis BED1</name>
    <dbReference type="NCBI Taxonomy" id="1328754"/>
    <lineage>
        <taxon>Eukaryota</taxon>
        <taxon>Fungi</taxon>
        <taxon>Dikarya</taxon>
        <taxon>Basidiomycota</taxon>
        <taxon>Agaricomycotina</taxon>
        <taxon>Agaricomycetes</taxon>
        <taxon>Agaricomycetidae</taxon>
        <taxon>Boletales</taxon>
        <taxon>Boletineae</taxon>
        <taxon>Boletaceae</taxon>
        <taxon>Boletoideae</taxon>
        <taxon>Boletus</taxon>
    </lineage>
</organism>
<proteinExistence type="predicted"/>
<reference evidence="1" key="1">
    <citation type="submission" date="2019-10" db="EMBL/GenBank/DDBJ databases">
        <authorList>
            <consortium name="DOE Joint Genome Institute"/>
            <person name="Kuo A."/>
            <person name="Miyauchi S."/>
            <person name="Kiss E."/>
            <person name="Drula E."/>
            <person name="Kohler A."/>
            <person name="Sanchez-Garcia M."/>
            <person name="Andreopoulos B."/>
            <person name="Barry K.W."/>
            <person name="Bonito G."/>
            <person name="Buee M."/>
            <person name="Carver A."/>
            <person name="Chen C."/>
            <person name="Cichocki N."/>
            <person name="Clum A."/>
            <person name="Culley D."/>
            <person name="Crous P.W."/>
            <person name="Fauchery L."/>
            <person name="Girlanda M."/>
            <person name="Hayes R."/>
            <person name="Keri Z."/>
            <person name="LaButti K."/>
            <person name="Lipzen A."/>
            <person name="Lombard V."/>
            <person name="Magnuson J."/>
            <person name="Maillard F."/>
            <person name="Morin E."/>
            <person name="Murat C."/>
            <person name="Nolan M."/>
            <person name="Ohm R."/>
            <person name="Pangilinan J."/>
            <person name="Pereira M."/>
            <person name="Perotto S."/>
            <person name="Peter M."/>
            <person name="Riley R."/>
            <person name="Sitrit Y."/>
            <person name="Stielow B."/>
            <person name="Szollosi G."/>
            <person name="Zifcakova L."/>
            <person name="Stursova M."/>
            <person name="Spatafora J.W."/>
            <person name="Tedersoo L."/>
            <person name="Vaario L.-M."/>
            <person name="Yamada A."/>
            <person name="Yan M."/>
            <person name="Wang P."/>
            <person name="Xu J."/>
            <person name="Bruns T."/>
            <person name="Baldrian P."/>
            <person name="Vilgalys R."/>
            <person name="Henrissat B."/>
            <person name="Grigoriev I.V."/>
            <person name="Hibbett D."/>
            <person name="Nagy L.G."/>
            <person name="Martin F.M."/>
        </authorList>
    </citation>
    <scope>NUCLEOTIDE SEQUENCE</scope>
    <source>
        <strain evidence="1">BED1</strain>
    </source>
</reference>
<dbReference type="EMBL" id="WHUW01000004">
    <property type="protein sequence ID" value="KAF8447373.1"/>
    <property type="molecule type" value="Genomic_DNA"/>
</dbReference>
<name>A0AAD4GK53_BOLED</name>
<gene>
    <name evidence="1" type="ORF">L210DRAFT_944038</name>
</gene>
<dbReference type="Proteomes" id="UP001194468">
    <property type="component" value="Unassembled WGS sequence"/>
</dbReference>